<dbReference type="GeneID" id="99988707"/>
<gene>
    <name evidence="1" type="ORF">SAMN05216290_4044</name>
</gene>
<accession>A0A1I0RSD1</accession>
<dbReference type="STRING" id="1267423.SAMN05216290_4044"/>
<protein>
    <recommendedName>
        <fullName evidence="3">Adhesin</fullName>
    </recommendedName>
</protein>
<evidence type="ECO:0008006" key="3">
    <source>
        <dbReference type="Google" id="ProtNLM"/>
    </source>
</evidence>
<proteinExistence type="predicted"/>
<dbReference type="AlphaFoldDB" id="A0A1I0RSD1"/>
<dbReference type="EMBL" id="FOIR01000006">
    <property type="protein sequence ID" value="SEW44170.1"/>
    <property type="molecule type" value="Genomic_DNA"/>
</dbReference>
<reference evidence="2" key="1">
    <citation type="submission" date="2016-10" db="EMBL/GenBank/DDBJ databases">
        <authorList>
            <person name="Varghese N."/>
            <person name="Submissions S."/>
        </authorList>
    </citation>
    <scope>NUCLEOTIDE SEQUENCE [LARGE SCALE GENOMIC DNA]</scope>
    <source>
        <strain evidence="2">CGMCC 1.12402</strain>
    </source>
</reference>
<organism evidence="1 2">
    <name type="scientific">Roseivirga pacifica</name>
    <dbReference type="NCBI Taxonomy" id="1267423"/>
    <lineage>
        <taxon>Bacteria</taxon>
        <taxon>Pseudomonadati</taxon>
        <taxon>Bacteroidota</taxon>
        <taxon>Cytophagia</taxon>
        <taxon>Cytophagales</taxon>
        <taxon>Roseivirgaceae</taxon>
        <taxon>Roseivirga</taxon>
    </lineage>
</organism>
<dbReference type="OrthoDB" id="9793307at2"/>
<dbReference type="Proteomes" id="UP000199437">
    <property type="component" value="Unassembled WGS sequence"/>
</dbReference>
<sequence>MSIRDRKTLKSLFKNGSLPTESNFEDIIDSSINKIDDGLSKSMEDGLMLSPIGDAKKVLSIFYKITDSDPEWSINLEEKKVKESLNRQLSFTHEGLKKPLLTLTNEGKVGINNDQPQTTLDVDGFVGSKGRLGTAAEKSTAPADGKWHTIVGGLNHCNVFEVIARTGIHKSGKHALIHAIASSAYGNSHHRIKRLNTRFSLWRPIKIKLRWVGTTYNYALQIRTTQNLGKGVKIKYFITQLWNDEEMGIPEHYMKTK</sequence>
<keyword evidence="2" id="KW-1185">Reference proteome</keyword>
<dbReference type="RefSeq" id="WP_090261274.1">
    <property type="nucleotide sequence ID" value="NZ_FOIR01000006.1"/>
</dbReference>
<evidence type="ECO:0000313" key="1">
    <source>
        <dbReference type="EMBL" id="SEW44170.1"/>
    </source>
</evidence>
<name>A0A1I0RSD1_9BACT</name>
<evidence type="ECO:0000313" key="2">
    <source>
        <dbReference type="Proteomes" id="UP000199437"/>
    </source>
</evidence>